<name>A0A836C3U8_9CHLO</name>
<evidence type="ECO:0000313" key="2">
    <source>
        <dbReference type="Proteomes" id="UP000612055"/>
    </source>
</evidence>
<comment type="caution">
    <text evidence="1">The sequence shown here is derived from an EMBL/GenBank/DDBJ whole genome shotgun (WGS) entry which is preliminary data.</text>
</comment>
<dbReference type="SUPFAM" id="SSF69318">
    <property type="entry name" value="Integrin alpha N-terminal domain"/>
    <property type="match status" value="1"/>
</dbReference>
<gene>
    <name evidence="1" type="ORF">HYH03_003890</name>
</gene>
<reference evidence="1" key="1">
    <citation type="journal article" date="2020" name="bioRxiv">
        <title>Comparative genomics of Chlamydomonas.</title>
        <authorList>
            <person name="Craig R.J."/>
            <person name="Hasan A.R."/>
            <person name="Ness R.W."/>
            <person name="Keightley P.D."/>
        </authorList>
    </citation>
    <scope>NUCLEOTIDE SEQUENCE</scope>
    <source>
        <strain evidence="1">CCAP 11/70</strain>
    </source>
</reference>
<proteinExistence type="predicted"/>
<dbReference type="InterPro" id="IPR028994">
    <property type="entry name" value="Integrin_alpha_N"/>
</dbReference>
<evidence type="ECO:0008006" key="3">
    <source>
        <dbReference type="Google" id="ProtNLM"/>
    </source>
</evidence>
<dbReference type="OrthoDB" id="537063at2759"/>
<dbReference type="Proteomes" id="UP000612055">
    <property type="component" value="Unassembled WGS sequence"/>
</dbReference>
<accession>A0A836C3U8</accession>
<dbReference type="AlphaFoldDB" id="A0A836C3U8"/>
<sequence>MATTLPAELRPECAQLDSARSVLVSRFDSGAATAWRDAQYGPGREQQMAFEDVDGTGSALYGNQTLNLTSVAGVMTNELRNWSSAPTDPFTIVVIQALQTDNMDWTTNQLIAELSCESTPQTSGFMFGTREGYISGAAFGSSAFHTSNPVPVETGWTLHAFVRRKGGDRGAYYYGGASGGIALREAFTGQTPISIGANGLTVGTSRCMASAKSRTRLGAVLVYNRALSVTDLARIHEAYAPRFGWRRAAGAPMCHAGVDIAGTSTQLEFIAANVSSCQAACIKDATCEFSVFFKFAMVAAGGIDCTTRREMFNGTSGATQPQADLGPVAEVCIKARVYPQAVECGKWTKGGPGETRLQVDCDGDGLLDAILFDTTGARGVALSSRGCSTADASTGYPTAPESSCPAALSNLCPKPVGDWCPGGEVLQLDCDGDGSKDLACLLEDDRSSLRVVRSGLGCRLEAADAYCPPLTAPGSCAFPAGSLCSEGRMLSVDCNADGIRDWVCQGPGGQRGVISSRRGCSANNLLTGYPTALDNTCPVLFGVGTARPPAPPNPPPSPPP</sequence>
<evidence type="ECO:0000313" key="1">
    <source>
        <dbReference type="EMBL" id="KAG2498132.1"/>
    </source>
</evidence>
<organism evidence="1 2">
    <name type="scientific">Edaphochlamys debaryana</name>
    <dbReference type="NCBI Taxonomy" id="47281"/>
    <lineage>
        <taxon>Eukaryota</taxon>
        <taxon>Viridiplantae</taxon>
        <taxon>Chlorophyta</taxon>
        <taxon>core chlorophytes</taxon>
        <taxon>Chlorophyceae</taxon>
        <taxon>CS clade</taxon>
        <taxon>Chlamydomonadales</taxon>
        <taxon>Chlamydomonadales incertae sedis</taxon>
        <taxon>Edaphochlamys</taxon>
    </lineage>
</organism>
<keyword evidence="2" id="KW-1185">Reference proteome</keyword>
<protein>
    <recommendedName>
        <fullName evidence="3">Apple domain-containing protein</fullName>
    </recommendedName>
</protein>
<dbReference type="EMBL" id="JAEHOE010000011">
    <property type="protein sequence ID" value="KAG2498132.1"/>
    <property type="molecule type" value="Genomic_DNA"/>
</dbReference>